<feature type="transmembrane region" description="Helical" evidence="6">
    <location>
        <begin position="93"/>
        <end position="120"/>
    </location>
</feature>
<organism evidence="7 8">
    <name type="scientific">Labedaea rhizosphaerae</name>
    <dbReference type="NCBI Taxonomy" id="598644"/>
    <lineage>
        <taxon>Bacteria</taxon>
        <taxon>Bacillati</taxon>
        <taxon>Actinomycetota</taxon>
        <taxon>Actinomycetes</taxon>
        <taxon>Pseudonocardiales</taxon>
        <taxon>Pseudonocardiaceae</taxon>
        <taxon>Labedaea</taxon>
    </lineage>
</organism>
<accession>A0A4R6S874</accession>
<feature type="transmembrane region" description="Helical" evidence="6">
    <location>
        <begin position="384"/>
        <end position="405"/>
    </location>
</feature>
<name>A0A4R6S874_LABRH</name>
<sequence length="418" mass="43253">MARAASGVTFLGVLKVREFRALWTAEVLSVLGDQLARVALAILVFDRTESAALTGLTYALTFVPTLLGGILLGGWGDRYPRRDVMVIADVIRAVLVGLMIVPGMPLWVLCVLVAVMTLFFGPFKAAQQALLPDVLEGEAYLTGMALRNLTSQSAQLVAFAGGGLLVAAVSPTAGLALDAATFVVSALLIRFGVRERPAAVTEAEEDRATGVRAFLYRTGAGARLVWRDPALRALVALNWLAGFYVVPEALAAPYANAIGAGTGAAVGWLMAADPIGSVIGAWIFGRRWIPEPVQVRGLGVLGILAGIPLILCLLWPGLVTGMLFFALSGLLATGYNIQGTVNFVRRLPNNQRAQGSGLNSAGLITVQGLGALVAGLLADAIGPAHAIAAAGAAGALVAVPIAVAWNRARGSSADTSEA</sequence>
<gene>
    <name evidence="7" type="ORF">EV186_105267</name>
</gene>
<feature type="transmembrane region" description="Helical" evidence="6">
    <location>
        <begin position="297"/>
        <end position="316"/>
    </location>
</feature>
<evidence type="ECO:0000256" key="4">
    <source>
        <dbReference type="ARBA" id="ARBA00022989"/>
    </source>
</evidence>
<dbReference type="GO" id="GO:0022857">
    <property type="term" value="F:transmembrane transporter activity"/>
    <property type="evidence" value="ECO:0007669"/>
    <property type="project" value="InterPro"/>
</dbReference>
<evidence type="ECO:0000256" key="3">
    <source>
        <dbReference type="ARBA" id="ARBA00022692"/>
    </source>
</evidence>
<evidence type="ECO:0000256" key="6">
    <source>
        <dbReference type="SAM" id="Phobius"/>
    </source>
</evidence>
<reference evidence="7 8" key="1">
    <citation type="submission" date="2019-03" db="EMBL/GenBank/DDBJ databases">
        <title>Genomic Encyclopedia of Type Strains, Phase IV (KMG-IV): sequencing the most valuable type-strain genomes for metagenomic binning, comparative biology and taxonomic classification.</title>
        <authorList>
            <person name="Goeker M."/>
        </authorList>
    </citation>
    <scope>NUCLEOTIDE SEQUENCE [LARGE SCALE GENOMIC DNA]</scope>
    <source>
        <strain evidence="7 8">DSM 45361</strain>
    </source>
</reference>
<dbReference type="CDD" id="cd06173">
    <property type="entry name" value="MFS_MefA_like"/>
    <property type="match status" value="1"/>
</dbReference>
<dbReference type="SUPFAM" id="SSF103473">
    <property type="entry name" value="MFS general substrate transporter"/>
    <property type="match status" value="1"/>
</dbReference>
<evidence type="ECO:0000256" key="5">
    <source>
        <dbReference type="ARBA" id="ARBA00023136"/>
    </source>
</evidence>
<dbReference type="InterPro" id="IPR036259">
    <property type="entry name" value="MFS_trans_sf"/>
</dbReference>
<feature type="transmembrane region" description="Helical" evidence="6">
    <location>
        <begin position="356"/>
        <end position="378"/>
    </location>
</feature>
<dbReference type="GO" id="GO:0005886">
    <property type="term" value="C:plasma membrane"/>
    <property type="evidence" value="ECO:0007669"/>
    <property type="project" value="UniProtKB-SubCell"/>
</dbReference>
<proteinExistence type="predicted"/>
<evidence type="ECO:0000313" key="7">
    <source>
        <dbReference type="EMBL" id="TDP95035.1"/>
    </source>
</evidence>
<dbReference type="EMBL" id="SNXZ01000005">
    <property type="protein sequence ID" value="TDP95035.1"/>
    <property type="molecule type" value="Genomic_DNA"/>
</dbReference>
<keyword evidence="3 6" id="KW-0812">Transmembrane</keyword>
<dbReference type="AlphaFoldDB" id="A0A4R6S874"/>
<dbReference type="PANTHER" id="PTHR23513:SF11">
    <property type="entry name" value="STAPHYLOFERRIN A TRANSPORTER"/>
    <property type="match status" value="1"/>
</dbReference>
<keyword evidence="2" id="KW-1003">Cell membrane</keyword>
<feature type="transmembrane region" description="Helical" evidence="6">
    <location>
        <begin position="156"/>
        <end position="189"/>
    </location>
</feature>
<evidence type="ECO:0000313" key="8">
    <source>
        <dbReference type="Proteomes" id="UP000295444"/>
    </source>
</evidence>
<dbReference type="Gene3D" id="1.20.1250.20">
    <property type="entry name" value="MFS general substrate transporter like domains"/>
    <property type="match status" value="1"/>
</dbReference>
<dbReference type="Pfam" id="PF07690">
    <property type="entry name" value="MFS_1"/>
    <property type="match status" value="1"/>
</dbReference>
<evidence type="ECO:0000256" key="2">
    <source>
        <dbReference type="ARBA" id="ARBA00022475"/>
    </source>
</evidence>
<feature type="transmembrane region" description="Helical" evidence="6">
    <location>
        <begin position="230"/>
        <end position="246"/>
    </location>
</feature>
<feature type="transmembrane region" description="Helical" evidence="6">
    <location>
        <begin position="266"/>
        <end position="285"/>
    </location>
</feature>
<keyword evidence="5 6" id="KW-0472">Membrane</keyword>
<dbReference type="InterPro" id="IPR011701">
    <property type="entry name" value="MFS"/>
</dbReference>
<protein>
    <submittedName>
        <fullName evidence="7">Putative MFS family arabinose efflux permease</fullName>
    </submittedName>
</protein>
<comment type="subcellular location">
    <subcellularLocation>
        <location evidence="1">Cell membrane</location>
        <topology evidence="1">Multi-pass membrane protein</topology>
    </subcellularLocation>
</comment>
<dbReference type="PANTHER" id="PTHR23513">
    <property type="entry name" value="INTEGRAL MEMBRANE EFFLUX PROTEIN-RELATED"/>
    <property type="match status" value="1"/>
</dbReference>
<feature type="transmembrane region" description="Helical" evidence="6">
    <location>
        <begin position="51"/>
        <end position="72"/>
    </location>
</feature>
<comment type="caution">
    <text evidence="7">The sequence shown here is derived from an EMBL/GenBank/DDBJ whole genome shotgun (WGS) entry which is preliminary data.</text>
</comment>
<keyword evidence="4 6" id="KW-1133">Transmembrane helix</keyword>
<keyword evidence="8" id="KW-1185">Reference proteome</keyword>
<dbReference type="Proteomes" id="UP000295444">
    <property type="component" value="Unassembled WGS sequence"/>
</dbReference>
<evidence type="ECO:0000256" key="1">
    <source>
        <dbReference type="ARBA" id="ARBA00004651"/>
    </source>
</evidence>
<feature type="transmembrane region" description="Helical" evidence="6">
    <location>
        <begin position="322"/>
        <end position="344"/>
    </location>
</feature>